<dbReference type="AlphaFoldDB" id="A0A077X3X1"/>
<dbReference type="PANTHER" id="PTHR12225">
    <property type="entry name" value="ADHESION REGULATING MOLECULE 1 110 KDA CELL MEMBRANE GLYCOPROTEIN"/>
    <property type="match status" value="1"/>
</dbReference>
<dbReference type="Gene3D" id="2.30.29.70">
    <property type="entry name" value="Proteasomal ubiquitin receptor Rpn13/ADRM1"/>
    <property type="match status" value="1"/>
</dbReference>
<feature type="region of interest" description="Disordered" evidence="6">
    <location>
        <begin position="177"/>
        <end position="213"/>
    </location>
</feature>
<dbReference type="Pfam" id="PF04683">
    <property type="entry name" value="Rpn13_ADRM1_Pru"/>
    <property type="match status" value="1"/>
</dbReference>
<evidence type="ECO:0000256" key="1">
    <source>
        <dbReference type="ARBA" id="ARBA00004123"/>
    </source>
</evidence>
<sequence length="347" mass="38394">MSLFPTAQRPKHLVQFNAGKCIREGNMLKPDLRKGTVYMDQSEDQLMHFYWKERKASTEPEEDLIIFPDEAEFVRVNECTTGRVYLLKFKSSNQKLFFWMQSKSDEKDEENASRVNLLINDPQAAMESTSGSSRMPGIDVNLGGNSPADMMQLLGGSDGISRENILQFLQTAGGFGGTIPVSVPSGGDGPIDQDQSERTEEHDNNNNNRQSTNITPAHLEQVRNALMGIQAPETQDSSITLSDNLISESLTPLVNDSELFSALFPSLSQPTGQQSSDQVRQFASSQEFQRALSTLRVACENGELNTVASEIGLGSSAHNNFESLLSAFGEQAKRRQRERSSDAMEED</sequence>
<evidence type="ECO:0000313" key="9">
    <source>
        <dbReference type="EMBL" id="CDS14491.1"/>
    </source>
</evidence>
<feature type="domain" description="Pru" evidence="8">
    <location>
        <begin position="8"/>
        <end position="122"/>
    </location>
</feature>
<dbReference type="InterPro" id="IPR044867">
    <property type="entry name" value="DEUBAD_dom"/>
</dbReference>
<reference evidence="9" key="1">
    <citation type="journal article" date="2014" name="Genome Announc.">
        <title>De novo whole-genome sequence and genome annotation of Lichtheimia ramosa.</title>
        <authorList>
            <person name="Linde J."/>
            <person name="Schwartze V."/>
            <person name="Binder U."/>
            <person name="Lass-Florl C."/>
            <person name="Voigt K."/>
            <person name="Horn F."/>
        </authorList>
    </citation>
    <scope>NUCLEOTIDE SEQUENCE</scope>
    <source>
        <strain evidence="9">JMRC FSU:6197</strain>
    </source>
</reference>
<proteinExistence type="predicted"/>
<evidence type="ECO:0000259" key="8">
    <source>
        <dbReference type="PROSITE" id="PS51917"/>
    </source>
</evidence>
<dbReference type="PANTHER" id="PTHR12225:SF0">
    <property type="entry name" value="PROTEASOMAL UBIQUITIN RECEPTOR ADRM1"/>
    <property type="match status" value="1"/>
</dbReference>
<feature type="domain" description="DEUBAD" evidence="7">
    <location>
        <begin position="232"/>
        <end position="338"/>
    </location>
</feature>
<dbReference type="EMBL" id="LK023386">
    <property type="protein sequence ID" value="CDS14491.1"/>
    <property type="molecule type" value="Genomic_DNA"/>
</dbReference>
<keyword evidence="4" id="KW-0647">Proteasome</keyword>
<dbReference type="CDD" id="cd13314">
    <property type="entry name" value="PH_Rpn13"/>
    <property type="match status" value="1"/>
</dbReference>
<evidence type="ECO:0000259" key="7">
    <source>
        <dbReference type="PROSITE" id="PS51916"/>
    </source>
</evidence>
<dbReference type="GO" id="GO:0061133">
    <property type="term" value="F:endopeptidase activator activity"/>
    <property type="evidence" value="ECO:0007669"/>
    <property type="project" value="TreeGrafter"/>
</dbReference>
<protein>
    <submittedName>
        <fullName evidence="9">Uncharacterized protein</fullName>
    </submittedName>
</protein>
<dbReference type="GO" id="GO:0005634">
    <property type="term" value="C:nucleus"/>
    <property type="evidence" value="ECO:0007669"/>
    <property type="project" value="UniProtKB-SubCell"/>
</dbReference>
<dbReference type="OrthoDB" id="340431at2759"/>
<dbReference type="InterPro" id="IPR038108">
    <property type="entry name" value="RPN13_DEUBAD_sf"/>
</dbReference>
<dbReference type="Gene3D" id="1.10.2020.20">
    <property type="match status" value="1"/>
</dbReference>
<dbReference type="GO" id="GO:0008541">
    <property type="term" value="C:proteasome regulatory particle, lid subcomplex"/>
    <property type="evidence" value="ECO:0007669"/>
    <property type="project" value="TreeGrafter"/>
</dbReference>
<evidence type="ECO:0000256" key="5">
    <source>
        <dbReference type="ARBA" id="ARBA00023242"/>
    </source>
</evidence>
<dbReference type="GO" id="GO:0005737">
    <property type="term" value="C:cytoplasm"/>
    <property type="evidence" value="ECO:0007669"/>
    <property type="project" value="UniProtKB-SubCell"/>
</dbReference>
<dbReference type="PROSITE" id="PS51916">
    <property type="entry name" value="DEUBAD"/>
    <property type="match status" value="1"/>
</dbReference>
<dbReference type="FunFam" id="2.30.29.70:FF:000001">
    <property type="entry name" value="Proteasomal ubiquitin receptor ADRM1"/>
    <property type="match status" value="1"/>
</dbReference>
<dbReference type="InterPro" id="IPR032368">
    <property type="entry name" value="RPN13_DEUBAD"/>
</dbReference>
<keyword evidence="3" id="KW-0963">Cytoplasm</keyword>
<dbReference type="Pfam" id="PF16550">
    <property type="entry name" value="RPN13_C"/>
    <property type="match status" value="1"/>
</dbReference>
<organism evidence="9">
    <name type="scientific">Lichtheimia ramosa</name>
    <dbReference type="NCBI Taxonomy" id="688394"/>
    <lineage>
        <taxon>Eukaryota</taxon>
        <taxon>Fungi</taxon>
        <taxon>Fungi incertae sedis</taxon>
        <taxon>Mucoromycota</taxon>
        <taxon>Mucoromycotina</taxon>
        <taxon>Mucoromycetes</taxon>
        <taxon>Mucorales</taxon>
        <taxon>Lichtheimiaceae</taxon>
        <taxon>Lichtheimia</taxon>
    </lineage>
</organism>
<dbReference type="GO" id="GO:0070628">
    <property type="term" value="F:proteasome binding"/>
    <property type="evidence" value="ECO:0007669"/>
    <property type="project" value="TreeGrafter"/>
</dbReference>
<feature type="compositionally biased region" description="Basic and acidic residues" evidence="6">
    <location>
        <begin position="195"/>
        <end position="204"/>
    </location>
</feature>
<evidence type="ECO:0000256" key="2">
    <source>
        <dbReference type="ARBA" id="ARBA00004496"/>
    </source>
</evidence>
<dbReference type="PROSITE" id="PS51917">
    <property type="entry name" value="PRU"/>
    <property type="match status" value="1"/>
</dbReference>
<dbReference type="InterPro" id="IPR044868">
    <property type="entry name" value="Rpn13/ADRM1_Pru"/>
</dbReference>
<dbReference type="InterPro" id="IPR038633">
    <property type="entry name" value="Rpn13/ADRM1_Pru_sf"/>
</dbReference>
<comment type="subcellular location">
    <subcellularLocation>
        <location evidence="2">Cytoplasm</location>
    </subcellularLocation>
    <subcellularLocation>
        <location evidence="1">Nucleus</location>
    </subcellularLocation>
</comment>
<name>A0A077X3X1_9FUNG</name>
<evidence type="ECO:0000256" key="4">
    <source>
        <dbReference type="ARBA" id="ARBA00022942"/>
    </source>
</evidence>
<dbReference type="InterPro" id="IPR006773">
    <property type="entry name" value="Rpn13/ADRM1"/>
</dbReference>
<gene>
    <name evidence="9" type="ORF">LRAMOSA06660</name>
</gene>
<evidence type="ECO:0000256" key="3">
    <source>
        <dbReference type="ARBA" id="ARBA00022490"/>
    </source>
</evidence>
<evidence type="ECO:0000256" key="6">
    <source>
        <dbReference type="SAM" id="MobiDB-lite"/>
    </source>
</evidence>
<keyword evidence="5" id="KW-0539">Nucleus</keyword>
<accession>A0A077X3X1</accession>